<evidence type="ECO:0000256" key="1">
    <source>
        <dbReference type="SAM" id="MobiDB-lite"/>
    </source>
</evidence>
<dbReference type="AlphaFoldDB" id="A0A235B4X5"/>
<name>A0A235B4X5_9BACL</name>
<reference evidence="2 3" key="1">
    <citation type="submission" date="2017-07" db="EMBL/GenBank/DDBJ databases">
        <title>The genome sequence of Paludifilum halophilum highlights mechanisms for microbial adaptation to high salt environemnts.</title>
        <authorList>
            <person name="Belbahri L."/>
        </authorList>
    </citation>
    <scope>NUCLEOTIDE SEQUENCE [LARGE SCALE GENOMIC DNA]</scope>
    <source>
        <strain evidence="2 3">DSM 102817</strain>
    </source>
</reference>
<dbReference type="Proteomes" id="UP000215459">
    <property type="component" value="Unassembled WGS sequence"/>
</dbReference>
<keyword evidence="3" id="KW-1185">Reference proteome</keyword>
<evidence type="ECO:0000313" key="3">
    <source>
        <dbReference type="Proteomes" id="UP000215459"/>
    </source>
</evidence>
<dbReference type="EMBL" id="NOWF01000006">
    <property type="protein sequence ID" value="OYD07344.1"/>
    <property type="molecule type" value="Genomic_DNA"/>
</dbReference>
<gene>
    <name evidence="2" type="ORF">CHM34_10545</name>
</gene>
<feature type="region of interest" description="Disordered" evidence="1">
    <location>
        <begin position="28"/>
        <end position="59"/>
    </location>
</feature>
<feature type="compositionally biased region" description="Basic and acidic residues" evidence="1">
    <location>
        <begin position="30"/>
        <end position="40"/>
    </location>
</feature>
<evidence type="ECO:0000313" key="2">
    <source>
        <dbReference type="EMBL" id="OYD07344.1"/>
    </source>
</evidence>
<sequence>MDESGLQVISSCPMGLPDIGNFFMLQKIKRNSEDHQRRNEAPGPKSDPIHNCTGGAAVE</sequence>
<organism evidence="2 3">
    <name type="scientific">Paludifilum halophilum</name>
    <dbReference type="NCBI Taxonomy" id="1642702"/>
    <lineage>
        <taxon>Bacteria</taxon>
        <taxon>Bacillati</taxon>
        <taxon>Bacillota</taxon>
        <taxon>Bacilli</taxon>
        <taxon>Bacillales</taxon>
        <taxon>Thermoactinomycetaceae</taxon>
        <taxon>Paludifilum</taxon>
    </lineage>
</organism>
<proteinExistence type="predicted"/>
<protein>
    <submittedName>
        <fullName evidence="2">Uncharacterized protein</fullName>
    </submittedName>
</protein>
<accession>A0A235B4X5</accession>
<comment type="caution">
    <text evidence="2">The sequence shown here is derived from an EMBL/GenBank/DDBJ whole genome shotgun (WGS) entry which is preliminary data.</text>
</comment>